<feature type="region of interest" description="Disordered" evidence="1">
    <location>
        <begin position="22"/>
        <end position="43"/>
    </location>
</feature>
<comment type="caution">
    <text evidence="2">The sequence shown here is derived from an EMBL/GenBank/DDBJ whole genome shotgun (WGS) entry which is preliminary data.</text>
</comment>
<evidence type="ECO:0000313" key="2">
    <source>
        <dbReference type="EMBL" id="MQY09858.1"/>
    </source>
</evidence>
<sequence>MKPGEQEPVTILAHALALNALHGPGPWPDGGHPLPDEPPRPGEDEIFMPSVVLDGVRTHHFGTAPPASAVEETVGLLEAPTPLPRLHEFLARQSAVDLADALVTELRARDLPRRHLHRTARHLVEHGTARDTVKLGIVLLGECGDEHDRELLLLLGTLEEFTLYAVVALVKTQPDRERAAYELAQRVKDWGRIHAVERLKGTNDPEIKAWLLREGFRNGIMNEYLAHLAATTGDLYTALLEPEVDQALLEGAGAILVALALGGPAEEMSDYADAVPALHRYAELAGTARPTLAMLDHLLTIRRCALRPDSGVAWPAGEPEQLTRRYKELLARPVWRKLVLARLSEPHDTGPYRFTLALSCAGRLGMPVLPQALRYLEEAPFDAYAWQGTVSHADGETISSVIALAMRVLPLDTITGAPARSHGFSPEHAPDHALGAIINGLDQHPGAGLELLRLSLSARVTSTRRRAFQVLTTWPAENRPSRLRAWISAAAAAEPDSRLREEMQVFLTG</sequence>
<dbReference type="Proteomes" id="UP000487268">
    <property type="component" value="Unassembled WGS sequence"/>
</dbReference>
<dbReference type="OrthoDB" id="8402552at2"/>
<organism evidence="2 3">
    <name type="scientific">Actinomadura macrotermitis</name>
    <dbReference type="NCBI Taxonomy" id="2585200"/>
    <lineage>
        <taxon>Bacteria</taxon>
        <taxon>Bacillati</taxon>
        <taxon>Actinomycetota</taxon>
        <taxon>Actinomycetes</taxon>
        <taxon>Streptosporangiales</taxon>
        <taxon>Thermomonosporaceae</taxon>
        <taxon>Actinomadura</taxon>
    </lineage>
</organism>
<name>A0A7K0C8X4_9ACTN</name>
<evidence type="ECO:0000256" key="1">
    <source>
        <dbReference type="SAM" id="MobiDB-lite"/>
    </source>
</evidence>
<gene>
    <name evidence="2" type="ORF">ACRB68_79870</name>
</gene>
<dbReference type="EMBL" id="WEGH01000008">
    <property type="protein sequence ID" value="MQY09858.1"/>
    <property type="molecule type" value="Genomic_DNA"/>
</dbReference>
<keyword evidence="3" id="KW-1185">Reference proteome</keyword>
<accession>A0A7K0C8X4</accession>
<feature type="compositionally biased region" description="Basic and acidic residues" evidence="1">
    <location>
        <begin position="34"/>
        <end position="43"/>
    </location>
</feature>
<dbReference type="AlphaFoldDB" id="A0A7K0C8X4"/>
<feature type="compositionally biased region" description="Low complexity" evidence="1">
    <location>
        <begin position="22"/>
        <end position="33"/>
    </location>
</feature>
<evidence type="ECO:0000313" key="3">
    <source>
        <dbReference type="Proteomes" id="UP000487268"/>
    </source>
</evidence>
<reference evidence="2 3" key="1">
    <citation type="submission" date="2019-10" db="EMBL/GenBank/DDBJ databases">
        <title>Actinomadura rubteroloni sp. nov. and Actinomadura macrotermitis sp. nov., isolated from the gut of fungus growing-termite Macrotermes natalensis.</title>
        <authorList>
            <person name="Benndorf R."/>
            <person name="Martin K."/>
            <person name="Kuefner M."/>
            <person name="De Beer W."/>
            <person name="Kaster A.-K."/>
            <person name="Vollmers J."/>
            <person name="Poulsen M."/>
            <person name="Beemelmanns C."/>
        </authorList>
    </citation>
    <scope>NUCLEOTIDE SEQUENCE [LARGE SCALE GENOMIC DNA]</scope>
    <source>
        <strain evidence="2 3">RB68</strain>
    </source>
</reference>
<protein>
    <submittedName>
        <fullName evidence="2">Uncharacterized protein</fullName>
    </submittedName>
</protein>
<proteinExistence type="predicted"/>
<dbReference type="RefSeq" id="WP_153542223.1">
    <property type="nucleotide sequence ID" value="NZ_WEGH01000008.1"/>
</dbReference>